<dbReference type="PANTHER" id="PTHR45647:SF50">
    <property type="entry name" value="U-BOX DOMAIN-CONTAINING PROTEIN 57"/>
    <property type="match status" value="1"/>
</dbReference>
<evidence type="ECO:0000313" key="8">
    <source>
        <dbReference type="EnsemblPlants" id="ONIVA03G23540.1"/>
    </source>
</evidence>
<dbReference type="CDD" id="cd16655">
    <property type="entry name" value="RING-Ubox_WDSUB1-like"/>
    <property type="match status" value="1"/>
</dbReference>
<keyword evidence="5" id="KW-0833">Ubl conjugation pathway</keyword>
<dbReference type="Gene3D" id="3.10.20.90">
    <property type="entry name" value="Phosphatidylinositol 3-kinase Catalytic Subunit, Chain A, domain 1"/>
    <property type="match status" value="1"/>
</dbReference>
<keyword evidence="9" id="KW-1185">Reference proteome</keyword>
<sequence length="356" mass="41009">MDGFTCSSNTKKSSWLRGSGRIELYKEIKFDPWVLCEAIDIHRTFSENEIVTGDIICYQKILKTQDLPKYHSVASFLQHICDQKEEEMKRQILEEKIAGLEHQASADRLEKVETLIAYDQMKHERDNAVRQVNELRDQSTHAILKFSRCDLEQATEHFTDACKVGDTEYGRTYKAIMHGTEVAIKLSSTESLFQQEKVATELESDNLHRLIDRSAGDWPYKEAKQLAVLGVRCAEMAREKRPDLLNDVWRVVRPLMRKPSSCPYFPPASPEVCVPAPFICPILMEIMKDPQVASDGFTYEGEAIRRWFDSGNNRSPMTNLVLPDLKLIPNRVLRSSIHEYLRQQKQQQQQEEGSVT</sequence>
<dbReference type="EC" id="2.3.2.27" evidence="3"/>
<dbReference type="SMART" id="SM00504">
    <property type="entry name" value="Ubox"/>
    <property type="match status" value="1"/>
</dbReference>
<dbReference type="GO" id="GO:0061630">
    <property type="term" value="F:ubiquitin protein ligase activity"/>
    <property type="evidence" value="ECO:0007669"/>
    <property type="project" value="UniProtKB-EC"/>
</dbReference>
<reference evidence="8" key="2">
    <citation type="submission" date="2018-04" db="EMBL/GenBank/DDBJ databases">
        <title>OnivRS2 (Oryza nivara Reference Sequence Version 2).</title>
        <authorList>
            <person name="Zhang J."/>
            <person name="Kudrna D."/>
            <person name="Lee S."/>
            <person name="Talag J."/>
            <person name="Rajasekar S."/>
            <person name="Welchert J."/>
            <person name="Hsing Y.-I."/>
            <person name="Wing R.A."/>
        </authorList>
    </citation>
    <scope>NUCLEOTIDE SEQUENCE [LARGE SCALE GENOMIC DNA]</scope>
    <source>
        <strain evidence="8">SL10</strain>
    </source>
</reference>
<dbReference type="InterPro" id="IPR024729">
    <property type="entry name" value="USP7_ICP0-binding_dom"/>
</dbReference>
<evidence type="ECO:0000256" key="2">
    <source>
        <dbReference type="ARBA" id="ARBA00004906"/>
    </source>
</evidence>
<dbReference type="Gene3D" id="3.30.40.10">
    <property type="entry name" value="Zinc/RING finger domain, C3HC4 (zinc finger)"/>
    <property type="match status" value="1"/>
</dbReference>
<dbReference type="UniPathway" id="UPA00143"/>
<dbReference type="Gene3D" id="3.30.200.20">
    <property type="entry name" value="Phosphorylase Kinase, domain 1"/>
    <property type="match status" value="1"/>
</dbReference>
<evidence type="ECO:0000259" key="7">
    <source>
        <dbReference type="PROSITE" id="PS51698"/>
    </source>
</evidence>
<feature type="coiled-coil region" evidence="6">
    <location>
        <begin position="83"/>
        <end position="138"/>
    </location>
</feature>
<dbReference type="SUPFAM" id="SSF57850">
    <property type="entry name" value="RING/U-box"/>
    <property type="match status" value="1"/>
</dbReference>
<protein>
    <recommendedName>
        <fullName evidence="3">RING-type E3 ubiquitin transferase</fullName>
        <ecNumber evidence="3">2.3.2.27</ecNumber>
    </recommendedName>
</protein>
<dbReference type="InterPro" id="IPR003613">
    <property type="entry name" value="Ubox_domain"/>
</dbReference>
<name>A0A0E0GP78_ORYNI</name>
<keyword evidence="6" id="KW-0175">Coiled coil</keyword>
<dbReference type="STRING" id="4536.A0A0E0GP78"/>
<dbReference type="EnsemblPlants" id="ONIVA03G23540.1">
    <property type="protein sequence ID" value="ONIVA03G23540.1"/>
    <property type="gene ID" value="ONIVA03G23540"/>
</dbReference>
<evidence type="ECO:0000256" key="3">
    <source>
        <dbReference type="ARBA" id="ARBA00012483"/>
    </source>
</evidence>
<evidence type="ECO:0000313" key="9">
    <source>
        <dbReference type="Proteomes" id="UP000006591"/>
    </source>
</evidence>
<dbReference type="InterPro" id="IPR051348">
    <property type="entry name" value="U-box_ubiquitin_ligases"/>
</dbReference>
<evidence type="ECO:0000256" key="6">
    <source>
        <dbReference type="SAM" id="Coils"/>
    </source>
</evidence>
<dbReference type="GO" id="GO:0016567">
    <property type="term" value="P:protein ubiquitination"/>
    <property type="evidence" value="ECO:0007669"/>
    <property type="project" value="UniProtKB-UniPathway"/>
</dbReference>
<dbReference type="Pfam" id="PF04564">
    <property type="entry name" value="U-box"/>
    <property type="match status" value="1"/>
</dbReference>
<dbReference type="PROSITE" id="PS51698">
    <property type="entry name" value="U_BOX"/>
    <property type="match status" value="1"/>
</dbReference>
<dbReference type="HOGENOM" id="CLU_000288_21_4_1"/>
<dbReference type="AlphaFoldDB" id="A0A0E0GP78"/>
<dbReference type="eggNOG" id="ENOG502QQ1P">
    <property type="taxonomic scope" value="Eukaryota"/>
</dbReference>
<proteinExistence type="predicted"/>
<dbReference type="InterPro" id="IPR013083">
    <property type="entry name" value="Znf_RING/FYVE/PHD"/>
</dbReference>
<dbReference type="PANTHER" id="PTHR45647">
    <property type="entry name" value="OS02G0152300 PROTEIN"/>
    <property type="match status" value="1"/>
</dbReference>
<comment type="catalytic activity">
    <reaction evidence="1">
        <text>S-ubiquitinyl-[E2 ubiquitin-conjugating enzyme]-L-cysteine + [acceptor protein]-L-lysine = [E2 ubiquitin-conjugating enzyme]-L-cysteine + N(6)-ubiquitinyl-[acceptor protein]-L-lysine.</text>
        <dbReference type="EC" id="2.3.2.27"/>
    </reaction>
</comment>
<reference evidence="8" key="1">
    <citation type="submission" date="2015-04" db="UniProtKB">
        <authorList>
            <consortium name="EnsemblPlants"/>
        </authorList>
    </citation>
    <scope>IDENTIFICATION</scope>
    <source>
        <strain evidence="8">SL10</strain>
    </source>
</reference>
<dbReference type="Gramene" id="ONIVA03G23540.1">
    <property type="protein sequence ID" value="ONIVA03G23540.1"/>
    <property type="gene ID" value="ONIVA03G23540"/>
</dbReference>
<organism evidence="8">
    <name type="scientific">Oryza nivara</name>
    <name type="common">Indian wild rice</name>
    <name type="synonym">Oryza sativa f. spontanea</name>
    <dbReference type="NCBI Taxonomy" id="4536"/>
    <lineage>
        <taxon>Eukaryota</taxon>
        <taxon>Viridiplantae</taxon>
        <taxon>Streptophyta</taxon>
        <taxon>Embryophyta</taxon>
        <taxon>Tracheophyta</taxon>
        <taxon>Spermatophyta</taxon>
        <taxon>Magnoliopsida</taxon>
        <taxon>Liliopsida</taxon>
        <taxon>Poales</taxon>
        <taxon>Poaceae</taxon>
        <taxon>BOP clade</taxon>
        <taxon>Oryzoideae</taxon>
        <taxon>Oryzeae</taxon>
        <taxon>Oryzinae</taxon>
        <taxon>Oryza</taxon>
    </lineage>
</organism>
<dbReference type="Pfam" id="PF12436">
    <property type="entry name" value="USP7_ICP0_bdg"/>
    <property type="match status" value="1"/>
</dbReference>
<evidence type="ECO:0000256" key="5">
    <source>
        <dbReference type="ARBA" id="ARBA00022786"/>
    </source>
</evidence>
<accession>A0A0E0GP78</accession>
<evidence type="ECO:0000256" key="1">
    <source>
        <dbReference type="ARBA" id="ARBA00000900"/>
    </source>
</evidence>
<dbReference type="Proteomes" id="UP000006591">
    <property type="component" value="Chromosome 3"/>
</dbReference>
<feature type="domain" description="U-box" evidence="7">
    <location>
        <begin position="273"/>
        <end position="347"/>
    </location>
</feature>
<evidence type="ECO:0000256" key="4">
    <source>
        <dbReference type="ARBA" id="ARBA00022679"/>
    </source>
</evidence>
<keyword evidence="4" id="KW-0808">Transferase</keyword>
<comment type="pathway">
    <text evidence="2">Protein modification; protein ubiquitination.</text>
</comment>